<dbReference type="AlphaFoldDB" id="A0A8S2SG54"/>
<dbReference type="Proteomes" id="UP000682733">
    <property type="component" value="Unassembled WGS sequence"/>
</dbReference>
<dbReference type="Proteomes" id="UP000677228">
    <property type="component" value="Unassembled WGS sequence"/>
</dbReference>
<protein>
    <recommendedName>
        <fullName evidence="1">F-box domain-containing protein</fullName>
    </recommendedName>
</protein>
<dbReference type="Gene3D" id="3.80.10.10">
    <property type="entry name" value="Ribonuclease Inhibitor"/>
    <property type="match status" value="1"/>
</dbReference>
<evidence type="ECO:0000259" key="1">
    <source>
        <dbReference type="PROSITE" id="PS50181"/>
    </source>
</evidence>
<dbReference type="SUPFAM" id="SSF52047">
    <property type="entry name" value="RNI-like"/>
    <property type="match status" value="1"/>
</dbReference>
<reference evidence="3" key="1">
    <citation type="submission" date="2021-02" db="EMBL/GenBank/DDBJ databases">
        <authorList>
            <person name="Nowell W R."/>
        </authorList>
    </citation>
    <scope>NUCLEOTIDE SEQUENCE</scope>
</reference>
<evidence type="ECO:0000313" key="4">
    <source>
        <dbReference type="Proteomes" id="UP000682733"/>
    </source>
</evidence>
<dbReference type="InterPro" id="IPR032675">
    <property type="entry name" value="LRR_dom_sf"/>
</dbReference>
<sequence length="370" mass="43912">MGKFEQLPNELIYNIFDYLNGNEIYNSFYYLNKRFHLLIKNSSLHFKCSSLIRLDILFDYVIPYINTKHIKALTIKDGKPTYFPSPADLAKFLLSGLRTNRFFIINSRHWINLQTIKLNFRKPCCWKVQNLEIVVENLDKFPNLIHLTLQTSYNFPSDNTIDLMCSKIFPLTNLKYLSFCRENYIIPKFDKLQLQPYQQSSSIEYLTMPNSDFQFSELEALFAYMPKLKYLNLTLIKPYKHFYSMFNWAIDTNSQQHSFTAPQDLKEIKLDFYEENISSKEIISLLTQITKLEKLTVNIRYVLVIDEILILMLFHTSLPLLKSCRISFTNVSRLELNCRTQRWLSIYVSQVLMVLSYDDKYIQTVLHLCL</sequence>
<accession>A0A8S2SG54</accession>
<organism evidence="3 4">
    <name type="scientific">Didymodactylos carnosus</name>
    <dbReference type="NCBI Taxonomy" id="1234261"/>
    <lineage>
        <taxon>Eukaryota</taxon>
        <taxon>Metazoa</taxon>
        <taxon>Spiralia</taxon>
        <taxon>Gnathifera</taxon>
        <taxon>Rotifera</taxon>
        <taxon>Eurotatoria</taxon>
        <taxon>Bdelloidea</taxon>
        <taxon>Philodinida</taxon>
        <taxon>Philodinidae</taxon>
        <taxon>Didymodactylos</taxon>
    </lineage>
</organism>
<evidence type="ECO:0000313" key="3">
    <source>
        <dbReference type="EMBL" id="CAF4220932.1"/>
    </source>
</evidence>
<proteinExistence type="predicted"/>
<evidence type="ECO:0000313" key="2">
    <source>
        <dbReference type="EMBL" id="CAF1419830.1"/>
    </source>
</evidence>
<dbReference type="EMBL" id="CAJNOK010027423">
    <property type="protein sequence ID" value="CAF1419830.1"/>
    <property type="molecule type" value="Genomic_DNA"/>
</dbReference>
<dbReference type="InterPro" id="IPR001810">
    <property type="entry name" value="F-box_dom"/>
</dbReference>
<name>A0A8S2SG54_9BILA</name>
<dbReference type="PROSITE" id="PS50181">
    <property type="entry name" value="FBOX"/>
    <property type="match status" value="1"/>
</dbReference>
<feature type="domain" description="F-box" evidence="1">
    <location>
        <begin position="1"/>
        <end position="49"/>
    </location>
</feature>
<dbReference type="EMBL" id="CAJOBA010049183">
    <property type="protein sequence ID" value="CAF4220932.1"/>
    <property type="molecule type" value="Genomic_DNA"/>
</dbReference>
<comment type="caution">
    <text evidence="3">The sequence shown here is derived from an EMBL/GenBank/DDBJ whole genome shotgun (WGS) entry which is preliminary data.</text>
</comment>
<gene>
    <name evidence="2" type="ORF">OVA965_LOCUS33652</name>
    <name evidence="3" type="ORF">TMI583_LOCUS34548</name>
</gene>